<organism evidence="1">
    <name type="scientific">uncultured Pseudonocardia sp</name>
    <dbReference type="NCBI Taxonomy" id="211455"/>
    <lineage>
        <taxon>Bacteria</taxon>
        <taxon>Bacillati</taxon>
        <taxon>Actinomycetota</taxon>
        <taxon>Actinomycetes</taxon>
        <taxon>Pseudonocardiales</taxon>
        <taxon>Pseudonocardiaceae</taxon>
        <taxon>Pseudonocardia</taxon>
        <taxon>environmental samples</taxon>
    </lineage>
</organism>
<name>A0A6J4QA18_9PSEU</name>
<protein>
    <submittedName>
        <fullName evidence="1">Uncharacterized protein</fullName>
    </submittedName>
</protein>
<dbReference type="EMBL" id="CADCUS010000508">
    <property type="protein sequence ID" value="CAA9436005.1"/>
    <property type="molecule type" value="Genomic_DNA"/>
</dbReference>
<proteinExistence type="predicted"/>
<evidence type="ECO:0000313" key="1">
    <source>
        <dbReference type="EMBL" id="CAA9436005.1"/>
    </source>
</evidence>
<accession>A0A6J4QA18</accession>
<dbReference type="AlphaFoldDB" id="A0A6J4QA18"/>
<sequence length="146" mass="15150">MADPGGGAVQLCPHVLDDLPVRCAPAVTLIGVIQVVGRDVVAGRDCGRLRSTALRGLLEAITFLITGAPAEWFVGGAGERRLIAVGHAPGYPPAVAATARRQAVPVRGGRRVAWTYRWSASLATGRVGQAGLSWTGPESMGVRNST</sequence>
<reference evidence="1" key="1">
    <citation type="submission" date="2020-02" db="EMBL/GenBank/DDBJ databases">
        <authorList>
            <person name="Meier V. D."/>
        </authorList>
    </citation>
    <scope>NUCLEOTIDE SEQUENCE</scope>
    <source>
        <strain evidence="1">AVDCRST_MAG66</strain>
    </source>
</reference>
<gene>
    <name evidence="1" type="ORF">AVDCRST_MAG66-3608</name>
</gene>